<dbReference type="SMART" id="SM00448">
    <property type="entry name" value="REC"/>
    <property type="match status" value="1"/>
</dbReference>
<dbReference type="Pfam" id="PF00072">
    <property type="entry name" value="Response_reg"/>
    <property type="match status" value="1"/>
</dbReference>
<accession>A0A7U2I413</accession>
<evidence type="ECO:0000259" key="9">
    <source>
        <dbReference type="PROSITE" id="PS50110"/>
    </source>
</evidence>
<evidence type="ECO:0000256" key="3">
    <source>
        <dbReference type="ARBA" id="ARBA00022553"/>
    </source>
</evidence>
<sequence length="998" mass="110913">MSPRRDSFFPRADARVLHSRYAPPLSRPKNVAPILDVENADKPLEKWSTEVVNAVYPEKSQLFAPAPIPARSECPQRCAADRYLFPVLTRNERLRLTLFFYYTRGVLQDLELMSRLQEKVMLAKETVGWEFVIAGLLNHNTYTRMATDGLPLAILPRRESTCAHTVNQPPGTIFSLLNMAEDWRFKDSPHVAEGGLRAYAGVPLRFETEYGQHVAFGSLCVASNSPQAELSAEQQRSLARLADWIVSDIVTSARARRQRERRRMTELTTCLQNLCDDGANMEDAVLETVREIYPDAAVDIHRNTSGCIQFDGGTDFPTSELDQGLWEDVEHFDHLIEQYNHLDMVASKIVRVVAVQCASEDIPTFLTVGSRDFRYVFDDLDSNFIQTCATILCRHWQRRALREALDAKGAFLRGITHQLRTPIHGILGSVELLTEELKARNVMPSTATTSPGSTPNMEQSDPHLYIKTIRTSARELISTVNSLIKLNQWAGIAEAERKASLFTLEHIESALLKEVTPLLPPEIGDRPSIIVQHNTPPHCDSLTIDLGLLIDCIQPLIINAVQNTPGGIVAVTLCIADDFRSLTVDVEDNGRGIDSKDHGRIFEAHEKLDVHTIGAGLGLTLSCKSAALMHGEVYLVRSEVGQGSLFRAVFQDPTCASSFPPLPTLRDRLKHLPRTFHRFQSPSLLGHHFTRYLEDCDYAASPFPTGALILIDFSSDLNEVYTSIGLIPADQVGICLVPEYAHSPISFIDNKLQRQNNIIFAQGPFLPNILEQVLSEADAVLAEFARAAVYATTATSGDTKNGEAQANDTAQLVSRQEVPNSPPSTPGGGLEQSMKILRIDTGALSPPRRLSSRSGKPMALLVDDNGVNLRLLEMYCHRRSIPYRTAKDGAEAVHIFTSHHTSVSDPLLEQPLTPLPFNLVLMDLQMPICDGVEATRQIRAFEREHQRERSVIFIVTGQDSPADRLDAAEAGANEFLTKPIGPKEMDRWVKQEFPNAGL</sequence>
<keyword evidence="3 6" id="KW-0597">Phosphoprotein</keyword>
<dbReference type="InterPro" id="IPR003661">
    <property type="entry name" value="HisK_dim/P_dom"/>
</dbReference>
<comment type="catalytic activity">
    <reaction evidence="1">
        <text>ATP + protein L-histidine = ADP + protein N-phospho-L-histidine.</text>
        <dbReference type="EC" id="2.7.13.3"/>
    </reaction>
</comment>
<dbReference type="InterPro" id="IPR036097">
    <property type="entry name" value="HisK_dim/P_sf"/>
</dbReference>
<dbReference type="AlphaFoldDB" id="A0A7U2I413"/>
<evidence type="ECO:0000256" key="6">
    <source>
        <dbReference type="PROSITE-ProRule" id="PRU00169"/>
    </source>
</evidence>
<protein>
    <recommendedName>
        <fullName evidence="2">histidine kinase</fullName>
        <ecNumber evidence="2">2.7.13.3</ecNumber>
    </recommendedName>
</protein>
<evidence type="ECO:0000259" key="8">
    <source>
        <dbReference type="PROSITE" id="PS50109"/>
    </source>
</evidence>
<keyword evidence="11" id="KW-1185">Reference proteome</keyword>
<feature type="modified residue" description="4-aspartylphosphate" evidence="6">
    <location>
        <position position="923"/>
    </location>
</feature>
<dbReference type="PANTHER" id="PTHR43047">
    <property type="entry name" value="TWO-COMPONENT HISTIDINE PROTEIN KINASE"/>
    <property type="match status" value="1"/>
</dbReference>
<evidence type="ECO:0000256" key="2">
    <source>
        <dbReference type="ARBA" id="ARBA00012438"/>
    </source>
</evidence>
<dbReference type="Pfam" id="PF02518">
    <property type="entry name" value="HATPase_c"/>
    <property type="match status" value="1"/>
</dbReference>
<evidence type="ECO:0000313" key="10">
    <source>
        <dbReference type="EMBL" id="QRC99061.1"/>
    </source>
</evidence>
<dbReference type="Gene3D" id="3.30.565.10">
    <property type="entry name" value="Histidine kinase-like ATPase, C-terminal domain"/>
    <property type="match status" value="1"/>
</dbReference>
<feature type="domain" description="Histidine kinase" evidence="8">
    <location>
        <begin position="414"/>
        <end position="654"/>
    </location>
</feature>
<dbReference type="SUPFAM" id="SSF55781">
    <property type="entry name" value="GAF domain-like"/>
    <property type="match status" value="1"/>
</dbReference>
<dbReference type="CDD" id="cd00082">
    <property type="entry name" value="HisKA"/>
    <property type="match status" value="1"/>
</dbReference>
<dbReference type="InterPro" id="IPR005467">
    <property type="entry name" value="His_kinase_dom"/>
</dbReference>
<organism evidence="10 11">
    <name type="scientific">Phaeosphaeria nodorum (strain SN15 / ATCC MYA-4574 / FGSC 10173)</name>
    <name type="common">Glume blotch fungus</name>
    <name type="synonym">Parastagonospora nodorum</name>
    <dbReference type="NCBI Taxonomy" id="321614"/>
    <lineage>
        <taxon>Eukaryota</taxon>
        <taxon>Fungi</taxon>
        <taxon>Dikarya</taxon>
        <taxon>Ascomycota</taxon>
        <taxon>Pezizomycotina</taxon>
        <taxon>Dothideomycetes</taxon>
        <taxon>Pleosporomycetidae</taxon>
        <taxon>Pleosporales</taxon>
        <taxon>Pleosporineae</taxon>
        <taxon>Phaeosphaeriaceae</taxon>
        <taxon>Parastagonospora</taxon>
    </lineage>
</organism>
<dbReference type="PROSITE" id="PS50110">
    <property type="entry name" value="RESPONSE_REGULATORY"/>
    <property type="match status" value="1"/>
</dbReference>
<gene>
    <name evidence="10" type="ORF">JI435_064070</name>
</gene>
<dbReference type="InterPro" id="IPR029016">
    <property type="entry name" value="GAF-like_dom_sf"/>
</dbReference>
<dbReference type="InterPro" id="IPR003594">
    <property type="entry name" value="HATPase_dom"/>
</dbReference>
<evidence type="ECO:0000313" key="11">
    <source>
        <dbReference type="Proteomes" id="UP000663193"/>
    </source>
</evidence>
<name>A0A7U2I413_PHANO</name>
<dbReference type="InterPro" id="IPR011006">
    <property type="entry name" value="CheY-like_superfamily"/>
</dbReference>
<dbReference type="PRINTS" id="PR00344">
    <property type="entry name" value="BCTRLSENSOR"/>
</dbReference>
<dbReference type="SUPFAM" id="SSF52172">
    <property type="entry name" value="CheY-like"/>
    <property type="match status" value="1"/>
</dbReference>
<dbReference type="Pfam" id="PF00512">
    <property type="entry name" value="HisKA"/>
    <property type="match status" value="1"/>
</dbReference>
<evidence type="ECO:0000256" key="4">
    <source>
        <dbReference type="ARBA" id="ARBA00022679"/>
    </source>
</evidence>
<dbReference type="SUPFAM" id="SSF47384">
    <property type="entry name" value="Homodimeric domain of signal transducing histidine kinase"/>
    <property type="match status" value="1"/>
</dbReference>
<dbReference type="PANTHER" id="PTHR43047:SF72">
    <property type="entry name" value="OSMOSENSING HISTIDINE PROTEIN KINASE SLN1"/>
    <property type="match status" value="1"/>
</dbReference>
<evidence type="ECO:0000256" key="1">
    <source>
        <dbReference type="ARBA" id="ARBA00000085"/>
    </source>
</evidence>
<dbReference type="InterPro" id="IPR001789">
    <property type="entry name" value="Sig_transdc_resp-reg_receiver"/>
</dbReference>
<dbReference type="PROSITE" id="PS50109">
    <property type="entry name" value="HIS_KIN"/>
    <property type="match status" value="1"/>
</dbReference>
<dbReference type="VEuPathDB" id="FungiDB:JI435_064070"/>
<dbReference type="InterPro" id="IPR004358">
    <property type="entry name" value="Sig_transdc_His_kin-like_C"/>
</dbReference>
<dbReference type="OrthoDB" id="21225at2759"/>
<dbReference type="Proteomes" id="UP000663193">
    <property type="component" value="Chromosome 9"/>
</dbReference>
<dbReference type="SMART" id="SM00387">
    <property type="entry name" value="HATPase_c"/>
    <property type="match status" value="1"/>
</dbReference>
<keyword evidence="4" id="KW-0808">Transferase</keyword>
<dbReference type="GO" id="GO:0000155">
    <property type="term" value="F:phosphorelay sensor kinase activity"/>
    <property type="evidence" value="ECO:0007669"/>
    <property type="project" value="InterPro"/>
</dbReference>
<dbReference type="EMBL" id="CP069031">
    <property type="protein sequence ID" value="QRC99061.1"/>
    <property type="molecule type" value="Genomic_DNA"/>
</dbReference>
<evidence type="ECO:0000256" key="7">
    <source>
        <dbReference type="SAM" id="MobiDB-lite"/>
    </source>
</evidence>
<feature type="domain" description="Response regulatory" evidence="9">
    <location>
        <begin position="858"/>
        <end position="993"/>
    </location>
</feature>
<dbReference type="SUPFAM" id="SSF55874">
    <property type="entry name" value="ATPase domain of HSP90 chaperone/DNA topoisomerase II/histidine kinase"/>
    <property type="match status" value="1"/>
</dbReference>
<dbReference type="EC" id="2.7.13.3" evidence="2"/>
<dbReference type="Gene3D" id="3.40.50.2300">
    <property type="match status" value="1"/>
</dbReference>
<reference evidence="11" key="1">
    <citation type="journal article" date="2021" name="BMC Genomics">
        <title>Chromosome-level genome assembly and manually-curated proteome of model necrotroph Parastagonospora nodorum Sn15 reveals a genome-wide trove of candidate effector homologs, and redundancy of virulence-related functions within an accessory chromosome.</title>
        <authorList>
            <person name="Bertazzoni S."/>
            <person name="Jones D.A.B."/>
            <person name="Phan H.T."/>
            <person name="Tan K.-C."/>
            <person name="Hane J.K."/>
        </authorList>
    </citation>
    <scope>NUCLEOTIDE SEQUENCE [LARGE SCALE GENOMIC DNA]</scope>
    <source>
        <strain evidence="11">SN15 / ATCC MYA-4574 / FGSC 10173)</strain>
    </source>
</reference>
<dbReference type="Gene3D" id="1.10.287.130">
    <property type="match status" value="1"/>
</dbReference>
<proteinExistence type="predicted"/>
<feature type="region of interest" description="Disordered" evidence="7">
    <location>
        <begin position="811"/>
        <end position="832"/>
    </location>
</feature>
<dbReference type="SMART" id="SM00388">
    <property type="entry name" value="HisKA"/>
    <property type="match status" value="1"/>
</dbReference>
<dbReference type="InterPro" id="IPR036890">
    <property type="entry name" value="HATPase_C_sf"/>
</dbReference>
<dbReference type="Gene3D" id="3.30.450.40">
    <property type="match status" value="1"/>
</dbReference>
<evidence type="ECO:0000256" key="5">
    <source>
        <dbReference type="ARBA" id="ARBA00022777"/>
    </source>
</evidence>
<dbReference type="CDD" id="cd17546">
    <property type="entry name" value="REC_hyHK_CKI1_RcsC-like"/>
    <property type="match status" value="1"/>
</dbReference>
<keyword evidence="5" id="KW-0418">Kinase</keyword>
<dbReference type="FunFam" id="3.40.50.2300:FF:000969">
    <property type="match status" value="1"/>
</dbReference>